<evidence type="ECO:0000313" key="1">
    <source>
        <dbReference type="EMBL" id="WPL16539.1"/>
    </source>
</evidence>
<reference evidence="1 2" key="1">
    <citation type="journal article" date="2023" name="Microorganisms">
        <title>Thiorhodovibrio frisius and Trv. litoralis spp. nov., Two Novel Members from a Clade of Fastidious Purple Sulfur Bacteria That Exhibit Unique Red-Shifted Light-Harvesting Capabilities.</title>
        <authorList>
            <person name="Methner A."/>
            <person name="Kuzyk S.B."/>
            <person name="Petersen J."/>
            <person name="Bauer S."/>
            <person name="Brinkmann H."/>
            <person name="Sichau K."/>
            <person name="Wanner G."/>
            <person name="Wolf J."/>
            <person name="Neumann-Schaal M."/>
            <person name="Henke P."/>
            <person name="Tank M."/>
            <person name="Sproer C."/>
            <person name="Bunk B."/>
            <person name="Overmann J."/>
        </authorList>
    </citation>
    <scope>NUCLEOTIDE SEQUENCE [LARGE SCALE GENOMIC DNA]</scope>
    <source>
        <strain evidence="1 2">DSM 6702</strain>
    </source>
</reference>
<dbReference type="RefSeq" id="WP_328987089.1">
    <property type="nucleotide sequence ID" value="NZ_CP121472.1"/>
</dbReference>
<name>A0ABZ0S7P8_9GAMM</name>
<proteinExistence type="predicted"/>
<sequence>MNELAQQIRQTLEATDFIDRAFPALRQWGLRDEDVFVHSLGCSLWNSLGHEAGYMAVVEAPAPFAVGNDIRSDSVWFRRETGDPAVLIEFERYDGSHRAKDKLEGKLANLRTAHARWDGKPDLLVLSAWSVGVVSAPDISTMLARTSATVKSVADTRGAYTACQLLLFYRFIFHKDRSGLLKLERLASWEGL</sequence>
<organism evidence="1 2">
    <name type="scientific">Thiorhodovibrio winogradskyi</name>
    <dbReference type="NCBI Taxonomy" id="77007"/>
    <lineage>
        <taxon>Bacteria</taxon>
        <taxon>Pseudomonadati</taxon>
        <taxon>Pseudomonadota</taxon>
        <taxon>Gammaproteobacteria</taxon>
        <taxon>Chromatiales</taxon>
        <taxon>Chromatiaceae</taxon>
        <taxon>Thiorhodovibrio</taxon>
    </lineage>
</organism>
<gene>
    <name evidence="1" type="ORF">Thiowin_01499</name>
</gene>
<protein>
    <recommendedName>
        <fullName evidence="3">Restriction endonuclease</fullName>
    </recommendedName>
</protein>
<evidence type="ECO:0008006" key="3">
    <source>
        <dbReference type="Google" id="ProtNLM"/>
    </source>
</evidence>
<dbReference type="Proteomes" id="UP001432180">
    <property type="component" value="Chromosome"/>
</dbReference>
<dbReference type="EMBL" id="CP121472">
    <property type="protein sequence ID" value="WPL16539.1"/>
    <property type="molecule type" value="Genomic_DNA"/>
</dbReference>
<evidence type="ECO:0000313" key="2">
    <source>
        <dbReference type="Proteomes" id="UP001432180"/>
    </source>
</evidence>
<accession>A0ABZ0S7P8</accession>
<keyword evidence="2" id="KW-1185">Reference proteome</keyword>